<organism evidence="2 3">
    <name type="scientific">Ilyodon furcidens</name>
    <name type="common">goldbreast splitfin</name>
    <dbReference type="NCBI Taxonomy" id="33524"/>
    <lineage>
        <taxon>Eukaryota</taxon>
        <taxon>Metazoa</taxon>
        <taxon>Chordata</taxon>
        <taxon>Craniata</taxon>
        <taxon>Vertebrata</taxon>
        <taxon>Euteleostomi</taxon>
        <taxon>Actinopterygii</taxon>
        <taxon>Neopterygii</taxon>
        <taxon>Teleostei</taxon>
        <taxon>Neoteleostei</taxon>
        <taxon>Acanthomorphata</taxon>
        <taxon>Ovalentaria</taxon>
        <taxon>Atherinomorphae</taxon>
        <taxon>Cyprinodontiformes</taxon>
        <taxon>Goodeidae</taxon>
        <taxon>Ilyodon</taxon>
    </lineage>
</organism>
<evidence type="ECO:0000313" key="2">
    <source>
        <dbReference type="EMBL" id="MEQ2253125.1"/>
    </source>
</evidence>
<evidence type="ECO:0000256" key="1">
    <source>
        <dbReference type="SAM" id="SignalP"/>
    </source>
</evidence>
<comment type="caution">
    <text evidence="2">The sequence shown here is derived from an EMBL/GenBank/DDBJ whole genome shotgun (WGS) entry which is preliminary data.</text>
</comment>
<dbReference type="EMBL" id="JAHRIQ010096735">
    <property type="protein sequence ID" value="MEQ2253125.1"/>
    <property type="molecule type" value="Genomic_DNA"/>
</dbReference>
<name>A0ABV0V6Z0_9TELE</name>
<feature type="signal peptide" evidence="1">
    <location>
        <begin position="1"/>
        <end position="20"/>
    </location>
</feature>
<proteinExistence type="predicted"/>
<feature type="non-terminal residue" evidence="2">
    <location>
        <position position="1"/>
    </location>
</feature>
<evidence type="ECO:0000313" key="3">
    <source>
        <dbReference type="Proteomes" id="UP001482620"/>
    </source>
</evidence>
<keyword evidence="1" id="KW-0732">Signal</keyword>
<sequence>PPWFWATRGFASIILSLTGARVRLSPGTPVVYPPYFWLPMYPLCPPRRGRRFQKADCFPDFFYQYSDDRKNT</sequence>
<protein>
    <submittedName>
        <fullName evidence="2">Uncharacterized protein</fullName>
    </submittedName>
</protein>
<reference evidence="2 3" key="1">
    <citation type="submission" date="2021-06" db="EMBL/GenBank/DDBJ databases">
        <authorList>
            <person name="Palmer J.M."/>
        </authorList>
    </citation>
    <scope>NUCLEOTIDE SEQUENCE [LARGE SCALE GENOMIC DNA]</scope>
    <source>
        <strain evidence="3">if_2019</strain>
        <tissue evidence="2">Muscle</tissue>
    </source>
</reference>
<dbReference type="Proteomes" id="UP001482620">
    <property type="component" value="Unassembled WGS sequence"/>
</dbReference>
<accession>A0ABV0V6Z0</accession>
<feature type="chain" id="PRO_5046788805" evidence="1">
    <location>
        <begin position="21"/>
        <end position="72"/>
    </location>
</feature>
<gene>
    <name evidence="2" type="ORF">ILYODFUR_028978</name>
</gene>
<keyword evidence="3" id="KW-1185">Reference proteome</keyword>